<gene>
    <name evidence="1" type="ORF">BVRB_020450</name>
</gene>
<dbReference type="AlphaFoldDB" id="A0A0J8B0N0"/>
<evidence type="ECO:0000313" key="1">
    <source>
        <dbReference type="EMBL" id="KMS94534.1"/>
    </source>
</evidence>
<organism evidence="1 2">
    <name type="scientific">Beta vulgaris subsp. vulgaris</name>
    <name type="common">Beet</name>
    <dbReference type="NCBI Taxonomy" id="3555"/>
    <lineage>
        <taxon>Eukaryota</taxon>
        <taxon>Viridiplantae</taxon>
        <taxon>Streptophyta</taxon>
        <taxon>Embryophyta</taxon>
        <taxon>Tracheophyta</taxon>
        <taxon>Spermatophyta</taxon>
        <taxon>Magnoliopsida</taxon>
        <taxon>eudicotyledons</taxon>
        <taxon>Gunneridae</taxon>
        <taxon>Pentapetalae</taxon>
        <taxon>Caryophyllales</taxon>
        <taxon>Chenopodiaceae</taxon>
        <taxon>Betoideae</taxon>
        <taxon>Beta</taxon>
    </lineage>
</organism>
<name>A0A0J8B0N0_BETVV</name>
<keyword evidence="2" id="KW-1185">Reference proteome</keyword>
<accession>A0A0J8B0N0</accession>
<protein>
    <submittedName>
        <fullName evidence="1">Uncharacterized protein</fullName>
    </submittedName>
</protein>
<proteinExistence type="predicted"/>
<feature type="non-terminal residue" evidence="1">
    <location>
        <position position="1"/>
    </location>
</feature>
<dbReference type="Proteomes" id="UP000035740">
    <property type="component" value="Unassembled WGS sequence"/>
</dbReference>
<dbReference type="Gramene" id="KMS94534">
    <property type="protein sequence ID" value="KMS94534"/>
    <property type="gene ID" value="BVRB_020450"/>
</dbReference>
<dbReference type="EMBL" id="KQ092708">
    <property type="protein sequence ID" value="KMS94534.1"/>
    <property type="molecule type" value="Genomic_DNA"/>
</dbReference>
<sequence>LDITKSARILYDIIHQYIIDMKLVVLNPGLFDPTVNDLLPIAINGVRNLFEEYLVQLASASKAPEIVEAQGGAMVGNARCLAEDLYPRLIKQLGSRLRKQRGLEDILAFHEQLIKFYKAQREYFSQRRVDIAPKAAQEPIPSSE</sequence>
<reference evidence="1 2" key="1">
    <citation type="journal article" date="2014" name="Nature">
        <title>The genome of the recently domesticated crop plant sugar beet (Beta vulgaris).</title>
        <authorList>
            <person name="Dohm J.C."/>
            <person name="Minoche A.E."/>
            <person name="Holtgrawe D."/>
            <person name="Capella-Gutierrez S."/>
            <person name="Zakrzewski F."/>
            <person name="Tafer H."/>
            <person name="Rupp O."/>
            <person name="Sorensen T.R."/>
            <person name="Stracke R."/>
            <person name="Reinhardt R."/>
            <person name="Goesmann A."/>
            <person name="Kraft T."/>
            <person name="Schulz B."/>
            <person name="Stadler P.F."/>
            <person name="Schmidt T."/>
            <person name="Gabaldon T."/>
            <person name="Lehrach H."/>
            <person name="Weisshaar B."/>
            <person name="Himmelbauer H."/>
        </authorList>
    </citation>
    <scope>NUCLEOTIDE SEQUENCE [LARGE SCALE GENOMIC DNA]</scope>
    <source>
        <tissue evidence="1">Taproot</tissue>
    </source>
</reference>
<evidence type="ECO:0000313" key="2">
    <source>
        <dbReference type="Proteomes" id="UP000035740"/>
    </source>
</evidence>